<comment type="caution">
    <text evidence="1">The sequence shown here is derived from an EMBL/GenBank/DDBJ whole genome shotgun (WGS) entry which is preliminary data.</text>
</comment>
<name>A0ABW0PZ14_9HYPH</name>
<proteinExistence type="predicted"/>
<protein>
    <submittedName>
        <fullName evidence="1">Uncharacterized protein</fullName>
    </submittedName>
</protein>
<reference evidence="2" key="1">
    <citation type="journal article" date="2019" name="Int. J. Syst. Evol. Microbiol.">
        <title>The Global Catalogue of Microorganisms (GCM) 10K type strain sequencing project: providing services to taxonomists for standard genome sequencing and annotation.</title>
        <authorList>
            <consortium name="The Broad Institute Genomics Platform"/>
            <consortium name="The Broad Institute Genome Sequencing Center for Infectious Disease"/>
            <person name="Wu L."/>
            <person name="Ma J."/>
        </authorList>
    </citation>
    <scope>NUCLEOTIDE SEQUENCE [LARGE SCALE GENOMIC DNA]</scope>
    <source>
        <strain evidence="2">KACC 12633</strain>
    </source>
</reference>
<keyword evidence="2" id="KW-1185">Reference proteome</keyword>
<dbReference type="Proteomes" id="UP001596150">
    <property type="component" value="Unassembled WGS sequence"/>
</dbReference>
<dbReference type="RefSeq" id="WP_266345776.1">
    <property type="nucleotide sequence ID" value="NZ_JAPKNH010000010.1"/>
</dbReference>
<accession>A0ABW0PZ14</accession>
<organism evidence="1 2">
    <name type="scientific">Kaistia terrae</name>
    <dbReference type="NCBI Taxonomy" id="537017"/>
    <lineage>
        <taxon>Bacteria</taxon>
        <taxon>Pseudomonadati</taxon>
        <taxon>Pseudomonadota</taxon>
        <taxon>Alphaproteobacteria</taxon>
        <taxon>Hyphomicrobiales</taxon>
        <taxon>Kaistiaceae</taxon>
        <taxon>Kaistia</taxon>
    </lineage>
</organism>
<evidence type="ECO:0000313" key="1">
    <source>
        <dbReference type="EMBL" id="MFC5517526.1"/>
    </source>
</evidence>
<sequence length="73" mass="8208">METITQEEYRRRLSVFVADQKAALTKNIPSGFFGNWAFYVKCQKSFDELLARDGIEVIQAVAVKTPQTGKIPG</sequence>
<dbReference type="EMBL" id="JBHSML010000011">
    <property type="protein sequence ID" value="MFC5517526.1"/>
    <property type="molecule type" value="Genomic_DNA"/>
</dbReference>
<gene>
    <name evidence="1" type="ORF">ACFPP9_17230</name>
</gene>
<evidence type="ECO:0000313" key="2">
    <source>
        <dbReference type="Proteomes" id="UP001596150"/>
    </source>
</evidence>